<evidence type="ECO:0000256" key="2">
    <source>
        <dbReference type="ARBA" id="ARBA00022729"/>
    </source>
</evidence>
<evidence type="ECO:0000256" key="1">
    <source>
        <dbReference type="ARBA" id="ARBA00004613"/>
    </source>
</evidence>
<dbReference type="GO" id="GO:0016810">
    <property type="term" value="F:hydrolase activity, acting on carbon-nitrogen (but not peptide) bonds"/>
    <property type="evidence" value="ECO:0007669"/>
    <property type="project" value="InterPro"/>
</dbReference>
<dbReference type="OrthoDB" id="9776235at2"/>
<comment type="subcellular location">
    <subcellularLocation>
        <location evidence="1">Secreted</location>
    </subcellularLocation>
</comment>
<dbReference type="AlphaFoldDB" id="A0A5P8P208"/>
<dbReference type="CDD" id="cd10973">
    <property type="entry name" value="CE4_DAC_u4_5s"/>
    <property type="match status" value="1"/>
</dbReference>
<dbReference type="PANTHER" id="PTHR34216">
    <property type="match status" value="1"/>
</dbReference>
<dbReference type="SUPFAM" id="SSF88713">
    <property type="entry name" value="Glycoside hydrolase/deacetylase"/>
    <property type="match status" value="1"/>
</dbReference>
<dbReference type="KEGG" id="sulg:FJR48_08190"/>
<accession>A0A5P8P208</accession>
<dbReference type="Proteomes" id="UP000326944">
    <property type="component" value="Chromosome"/>
</dbReference>
<dbReference type="InterPro" id="IPR002509">
    <property type="entry name" value="NODB_dom"/>
</dbReference>
<dbReference type="PROSITE" id="PS51677">
    <property type="entry name" value="NODB"/>
    <property type="match status" value="1"/>
</dbReference>
<dbReference type="PANTHER" id="PTHR34216:SF3">
    <property type="entry name" value="POLY-BETA-1,6-N-ACETYL-D-GLUCOSAMINE N-DEACETYLASE"/>
    <property type="match status" value="1"/>
</dbReference>
<keyword evidence="2" id="KW-0732">Signal</keyword>
<keyword evidence="5" id="KW-1185">Reference proteome</keyword>
<dbReference type="RefSeq" id="WP_152307661.1">
    <property type="nucleotide sequence ID" value="NZ_CP043617.1"/>
</dbReference>
<dbReference type="InterPro" id="IPR051398">
    <property type="entry name" value="Polysacch_Deacetylase"/>
</dbReference>
<dbReference type="Pfam" id="PF01522">
    <property type="entry name" value="Polysacc_deac_1"/>
    <property type="match status" value="1"/>
</dbReference>
<dbReference type="GO" id="GO:0005576">
    <property type="term" value="C:extracellular region"/>
    <property type="evidence" value="ECO:0007669"/>
    <property type="project" value="UniProtKB-SubCell"/>
</dbReference>
<organism evidence="4 5">
    <name type="scientific">Sulfurimonas lithotrophica</name>
    <dbReference type="NCBI Taxonomy" id="2590022"/>
    <lineage>
        <taxon>Bacteria</taxon>
        <taxon>Pseudomonadati</taxon>
        <taxon>Campylobacterota</taxon>
        <taxon>Epsilonproteobacteria</taxon>
        <taxon>Campylobacterales</taxon>
        <taxon>Sulfurimonadaceae</taxon>
        <taxon>Sulfurimonas</taxon>
    </lineage>
</organism>
<evidence type="ECO:0000313" key="5">
    <source>
        <dbReference type="Proteomes" id="UP000326944"/>
    </source>
</evidence>
<protein>
    <submittedName>
        <fullName evidence="4">Polysaccharide deacetylase family protein</fullName>
    </submittedName>
</protein>
<evidence type="ECO:0000313" key="4">
    <source>
        <dbReference type="EMBL" id="QFR49714.1"/>
    </source>
</evidence>
<sequence length="341" mass="39562">MNPKIILYLLILFITSSIYAQSAVVLMYHRFGEDRYPSTNIGMEQFKFQLDYLEKNSYNVWHLSKIVRYIQDKKTLPPKTVALTIDDAYLSVFTKAYPLLKSKNFPFTVMVNTDQVDKNFSSYMSWNQLRKLKQNGVEFANHSCSHDSFIPIKNETKKDWKKRITNEIQKAQRRINKELGYDVNTNPKLLSYPYGEYNLETAKLAKKLGYVSITQTSGPISIDSDLNLINRFPMSEQLPNNDSFIVKLNSLALPIESATPQEPILQEKNPPILRIKLKQPLKNIACYLSNGDKIDFKYISETELEVQSNNPIKSPRGKYTCTAPAKDGRWYWYSHLWIVND</sequence>
<proteinExistence type="predicted"/>
<feature type="domain" description="NodB homology" evidence="3">
    <location>
        <begin position="79"/>
        <end position="341"/>
    </location>
</feature>
<dbReference type="InterPro" id="IPR011330">
    <property type="entry name" value="Glyco_hydro/deAcase_b/a-brl"/>
</dbReference>
<evidence type="ECO:0000259" key="3">
    <source>
        <dbReference type="PROSITE" id="PS51677"/>
    </source>
</evidence>
<name>A0A5P8P208_9BACT</name>
<gene>
    <name evidence="4" type="ORF">FJR48_08190</name>
</gene>
<dbReference type="Gene3D" id="3.20.20.370">
    <property type="entry name" value="Glycoside hydrolase/deacetylase"/>
    <property type="match status" value="1"/>
</dbReference>
<reference evidence="4 5" key="1">
    <citation type="submission" date="2019-09" db="EMBL/GenBank/DDBJ databases">
        <title>Sulfurimonas gotlandica sp. nov., a chemoautotrophic and psychrotolerant epsilonproteobacterium isolated from a pelagic redoxcline, and an emended description of the genus Sulfurimonas.</title>
        <authorList>
            <person name="Wang S."/>
            <person name="Jiang L."/>
            <person name="Shao S."/>
        </authorList>
    </citation>
    <scope>NUCLEOTIDE SEQUENCE [LARGE SCALE GENOMIC DNA]</scope>
    <source>
        <strain evidence="4 5">GYSZ_1</strain>
    </source>
</reference>
<dbReference type="GO" id="GO:0005975">
    <property type="term" value="P:carbohydrate metabolic process"/>
    <property type="evidence" value="ECO:0007669"/>
    <property type="project" value="InterPro"/>
</dbReference>
<dbReference type="EMBL" id="CP043617">
    <property type="protein sequence ID" value="QFR49714.1"/>
    <property type="molecule type" value="Genomic_DNA"/>
</dbReference>